<reference evidence="3 4" key="1">
    <citation type="journal article" date="2024" name="G3 (Bethesda)">
        <title>Genome assembly of Hibiscus sabdariffa L. provides insights into metabolisms of medicinal natural products.</title>
        <authorList>
            <person name="Kim T."/>
        </authorList>
    </citation>
    <scope>NUCLEOTIDE SEQUENCE [LARGE SCALE GENOMIC DNA]</scope>
    <source>
        <strain evidence="3">TK-2024</strain>
        <tissue evidence="3">Old leaves</tissue>
    </source>
</reference>
<comment type="caution">
    <text evidence="3">The sequence shown here is derived from an EMBL/GenBank/DDBJ whole genome shotgun (WGS) entry which is preliminary data.</text>
</comment>
<feature type="domain" description="DUF7722" evidence="2">
    <location>
        <begin position="320"/>
        <end position="366"/>
    </location>
</feature>
<sequence>MSNTPICFSSRFLYLRQTLKTAHDLIQTRISDSFRCIQELCPDSGHENSFPSENVMLRHPENRFGIFLTSAPSIDVEAPSVVAPSIDVEAPSANPADAGAGFVRGSRSAPIVYKRKAKSMVGGSLCFQPVRVVSEVHPPVQCVPAEVHSPVQSVSAEVYPARPVCSSSLSGRGLSANQQSGCTPSVSSSYQQADCVPSMSADQTVHESSAKSDTNGDASKEASDATSIPCSDQSVDSRQVHFLCNKALSSLPQVSNFPSIMALKWLLSSAFTLVFGHTEAVVSCPNEGHVDGNLKGYKEMERGVSSKEDYPNGFQMPVHYPRYSKADYEKMEEWRIDMLLKEYGFSSNGGTVDEKRAFAMGAFLWPDQL</sequence>
<organism evidence="3 4">
    <name type="scientific">Hibiscus sabdariffa</name>
    <name type="common">roselle</name>
    <dbReference type="NCBI Taxonomy" id="183260"/>
    <lineage>
        <taxon>Eukaryota</taxon>
        <taxon>Viridiplantae</taxon>
        <taxon>Streptophyta</taxon>
        <taxon>Embryophyta</taxon>
        <taxon>Tracheophyta</taxon>
        <taxon>Spermatophyta</taxon>
        <taxon>Magnoliopsida</taxon>
        <taxon>eudicotyledons</taxon>
        <taxon>Gunneridae</taxon>
        <taxon>Pentapetalae</taxon>
        <taxon>rosids</taxon>
        <taxon>malvids</taxon>
        <taxon>Malvales</taxon>
        <taxon>Malvaceae</taxon>
        <taxon>Malvoideae</taxon>
        <taxon>Hibiscus</taxon>
    </lineage>
</organism>
<dbReference type="Pfam" id="PF24847">
    <property type="entry name" value="DUF7722"/>
    <property type="match status" value="1"/>
</dbReference>
<name>A0ABR2QZJ5_9ROSI</name>
<evidence type="ECO:0000256" key="1">
    <source>
        <dbReference type="SAM" id="MobiDB-lite"/>
    </source>
</evidence>
<dbReference type="PANTHER" id="PTHR33513:SF21">
    <property type="entry name" value="JMJN DOMAIN-CONTAINING PROTEIN"/>
    <property type="match status" value="1"/>
</dbReference>
<evidence type="ECO:0000313" key="4">
    <source>
        <dbReference type="Proteomes" id="UP001396334"/>
    </source>
</evidence>
<dbReference type="PANTHER" id="PTHR33513">
    <property type="entry name" value="OS06G0523300 PROTEIN"/>
    <property type="match status" value="1"/>
</dbReference>
<protein>
    <recommendedName>
        <fullName evidence="2">DUF7722 domain-containing protein</fullName>
    </recommendedName>
</protein>
<feature type="region of interest" description="Disordered" evidence="1">
    <location>
        <begin position="201"/>
        <end position="232"/>
    </location>
</feature>
<dbReference type="InterPro" id="IPR056139">
    <property type="entry name" value="DUF7722"/>
</dbReference>
<evidence type="ECO:0000313" key="3">
    <source>
        <dbReference type="EMBL" id="KAK9006064.1"/>
    </source>
</evidence>
<dbReference type="Proteomes" id="UP001396334">
    <property type="component" value="Unassembled WGS sequence"/>
</dbReference>
<keyword evidence="4" id="KW-1185">Reference proteome</keyword>
<evidence type="ECO:0000259" key="2">
    <source>
        <dbReference type="Pfam" id="PF24847"/>
    </source>
</evidence>
<accession>A0ABR2QZJ5</accession>
<gene>
    <name evidence="3" type="ORF">V6N11_035114</name>
</gene>
<proteinExistence type="predicted"/>
<dbReference type="EMBL" id="JBBPBN010000029">
    <property type="protein sequence ID" value="KAK9006064.1"/>
    <property type="molecule type" value="Genomic_DNA"/>
</dbReference>